<dbReference type="Gene3D" id="3.50.7.10">
    <property type="entry name" value="GroEL"/>
    <property type="match status" value="1"/>
</dbReference>
<name>A0A8T0BBM0_SILME</name>
<dbReference type="InterPro" id="IPR027409">
    <property type="entry name" value="GroEL-like_apical_dom_sf"/>
</dbReference>
<dbReference type="Gene3D" id="1.10.560.10">
    <property type="entry name" value="GroEL-like equatorial domain"/>
    <property type="match status" value="2"/>
</dbReference>
<keyword evidence="2" id="KW-1185">Reference proteome</keyword>
<dbReference type="InterPro" id="IPR002423">
    <property type="entry name" value="Cpn60/GroEL/TCP-1"/>
</dbReference>
<dbReference type="PANTHER" id="PTHR46883:SF1">
    <property type="entry name" value="BARDET-BIEDL SYNDROME 12 PROTEIN"/>
    <property type="match status" value="1"/>
</dbReference>
<dbReference type="InterPro" id="IPR042984">
    <property type="entry name" value="BBS12"/>
</dbReference>
<dbReference type="Proteomes" id="UP000606274">
    <property type="component" value="Unassembled WGS sequence"/>
</dbReference>
<dbReference type="GO" id="GO:0051131">
    <property type="term" value="P:chaperone-mediated protein complex assembly"/>
    <property type="evidence" value="ECO:0007669"/>
    <property type="project" value="InterPro"/>
</dbReference>
<evidence type="ECO:0008006" key="3">
    <source>
        <dbReference type="Google" id="ProtNLM"/>
    </source>
</evidence>
<dbReference type="Pfam" id="PF00118">
    <property type="entry name" value="Cpn60_TCP1"/>
    <property type="match status" value="1"/>
</dbReference>
<accession>A0A8T0BBM0</accession>
<sequence>MRKPRPAWRCGRLAVVCGKERVQRFAPSLRDSKIASLHSQMVSLMGSAATNHGCHIGLQQLEAIAAATHSFLGPGKRYKMIQDEASGESVLVRSCYRLLEQLELSGSVAQLVHETTRAHWKTLRSGTASLLFLSGVWSRVALECLHQGISIRHIVAGMSKGLEVCLNACNLSAVNVDSVVFNANVQKQRLIRTSQSGEVCVNTVNSLLRDLSLSIGMKELSQDRSKTKNSVHTLCLLKDQFPLKHNLKLKHSRHFNSSHITEDGQTQTNVFDITQLAEAVCHGCETTVRLVIEASRIQCGHSENQSHKALDVDKLVTCLLPGLTEEHSSVLHGYVVLLSAELALLVKHLEERTLKMSLVHGDLSEKHRHIGFNRPRGVTYISDCFDLTGISKEDKWMDEALTILLNLKVDIVLVSGGVSEQLKNHCLHHHILIIENVQVSVLNDFAKATGALPVSYITQLSEQCVGSGVCVNTQREYRTEGTEWIVVNVLTDDTVLVTALIASCVHAKLQSMEDQFWSCAYRVHHALNDRKLLPGAGAAELICIHQLQNHENVSQSEEKGDMLDAARGAAPYEQVILQMMAEGWMDYVSTLMLNTGHVKSKTQAWTYITQHIKQWGNKVPGNSEMRETLLKMQNDLEIMPVGGESREEEGMLQKVKIGVYDNMMVKFEVWRRALDLVFLILQSDTEIVTGINNSEGQYKDFVIL</sequence>
<comment type="caution">
    <text evidence="1">The sequence shown here is derived from an EMBL/GenBank/DDBJ whole genome shotgun (WGS) entry which is preliminary data.</text>
</comment>
<evidence type="ECO:0000313" key="1">
    <source>
        <dbReference type="EMBL" id="KAF7702278.1"/>
    </source>
</evidence>
<dbReference type="SUPFAM" id="SSF52029">
    <property type="entry name" value="GroEL apical domain-like"/>
    <property type="match status" value="1"/>
</dbReference>
<reference evidence="1" key="1">
    <citation type="submission" date="2020-08" db="EMBL/GenBank/DDBJ databases">
        <title>Chromosome-level assembly of Southern catfish (Silurus meridionalis) provides insights into visual adaptation to the nocturnal and benthic lifestyles.</title>
        <authorList>
            <person name="Zhang Y."/>
            <person name="Wang D."/>
            <person name="Peng Z."/>
        </authorList>
    </citation>
    <scope>NUCLEOTIDE SEQUENCE</scope>
    <source>
        <strain evidence="1">SWU-2019-XX</strain>
        <tissue evidence="1">Muscle</tissue>
    </source>
</reference>
<dbReference type="InterPro" id="IPR027413">
    <property type="entry name" value="GROEL-like_equatorial_sf"/>
</dbReference>
<dbReference type="PANTHER" id="PTHR46883">
    <property type="entry name" value="BARDET-BIEDL SYNDROME 12 PROTEIN"/>
    <property type="match status" value="1"/>
</dbReference>
<gene>
    <name evidence="1" type="ORF">HF521_001561</name>
</gene>
<organism evidence="1 2">
    <name type="scientific">Silurus meridionalis</name>
    <name type="common">Southern catfish</name>
    <name type="synonym">Silurus soldatovi meridionalis</name>
    <dbReference type="NCBI Taxonomy" id="175797"/>
    <lineage>
        <taxon>Eukaryota</taxon>
        <taxon>Metazoa</taxon>
        <taxon>Chordata</taxon>
        <taxon>Craniata</taxon>
        <taxon>Vertebrata</taxon>
        <taxon>Euteleostomi</taxon>
        <taxon>Actinopterygii</taxon>
        <taxon>Neopterygii</taxon>
        <taxon>Teleostei</taxon>
        <taxon>Ostariophysi</taxon>
        <taxon>Siluriformes</taxon>
        <taxon>Siluridae</taxon>
        <taxon>Silurus</taxon>
    </lineage>
</organism>
<dbReference type="GO" id="GO:0045494">
    <property type="term" value="P:photoreceptor cell maintenance"/>
    <property type="evidence" value="ECO:0007669"/>
    <property type="project" value="TreeGrafter"/>
</dbReference>
<protein>
    <recommendedName>
        <fullName evidence="3">Bardet-Biedl syndrome 12</fullName>
    </recommendedName>
</protein>
<dbReference type="AlphaFoldDB" id="A0A8T0BBM0"/>
<dbReference type="GO" id="GO:0005524">
    <property type="term" value="F:ATP binding"/>
    <property type="evidence" value="ECO:0007669"/>
    <property type="project" value="InterPro"/>
</dbReference>
<dbReference type="SUPFAM" id="SSF48592">
    <property type="entry name" value="GroEL equatorial domain-like"/>
    <property type="match status" value="1"/>
</dbReference>
<evidence type="ECO:0000313" key="2">
    <source>
        <dbReference type="Proteomes" id="UP000606274"/>
    </source>
</evidence>
<dbReference type="EMBL" id="JABFDY010000010">
    <property type="protein sequence ID" value="KAF7702278.1"/>
    <property type="molecule type" value="Genomic_DNA"/>
</dbReference>
<proteinExistence type="predicted"/>